<reference evidence="1" key="2">
    <citation type="submission" date="2025-03" db="EMBL/GenBank/DDBJ databases">
        <authorList>
            <consortium name="ELIXIR-Norway"/>
            <consortium name="Elixir Norway"/>
        </authorList>
    </citation>
    <scope>NUCLEOTIDE SEQUENCE</scope>
</reference>
<gene>
    <name evidence="1" type="ORF">MRATA1EN22A_LOCUS20558</name>
</gene>
<name>A0AC59ZNI8_RANTA</name>
<dbReference type="EMBL" id="OX596115">
    <property type="protein sequence ID" value="CAN0471859.1"/>
    <property type="molecule type" value="Genomic_DNA"/>
</dbReference>
<protein>
    <submittedName>
        <fullName evidence="1">Uncharacterized protein</fullName>
    </submittedName>
</protein>
<dbReference type="Proteomes" id="UP001162501">
    <property type="component" value="Chromosome 31"/>
</dbReference>
<organism evidence="1 2">
    <name type="scientific">Rangifer tarandus platyrhynchus</name>
    <name type="common">Svalbard reindeer</name>
    <dbReference type="NCBI Taxonomy" id="3082113"/>
    <lineage>
        <taxon>Eukaryota</taxon>
        <taxon>Metazoa</taxon>
        <taxon>Chordata</taxon>
        <taxon>Craniata</taxon>
        <taxon>Vertebrata</taxon>
        <taxon>Euteleostomi</taxon>
        <taxon>Mammalia</taxon>
        <taxon>Eutheria</taxon>
        <taxon>Laurasiatheria</taxon>
        <taxon>Artiodactyla</taxon>
        <taxon>Ruminantia</taxon>
        <taxon>Pecora</taxon>
        <taxon>Cervidae</taxon>
        <taxon>Odocoileinae</taxon>
        <taxon>Rangifer</taxon>
    </lineage>
</organism>
<sequence>MLFYLKPPSTRASQVKEPACQYRRDRNWIAWTIRSHRGNVHSLRTASRCRMMEAKVGLGPLSRWTFCRSPSSSLRSLRWPVEPLCPASLCFFCSFPGLLI</sequence>
<evidence type="ECO:0000313" key="2">
    <source>
        <dbReference type="Proteomes" id="UP001162501"/>
    </source>
</evidence>
<evidence type="ECO:0000313" key="1">
    <source>
        <dbReference type="EMBL" id="CAN0471859.1"/>
    </source>
</evidence>
<reference evidence="1" key="1">
    <citation type="submission" date="2023-05" db="EMBL/GenBank/DDBJ databases">
        <authorList>
            <consortium name="ELIXIR-Norway"/>
        </authorList>
    </citation>
    <scope>NUCLEOTIDE SEQUENCE</scope>
</reference>
<accession>A0AC59ZNI8</accession>
<proteinExistence type="predicted"/>